<name>A0ABW4KYX1_9BURK</name>
<reference evidence="2" key="1">
    <citation type="journal article" date="2019" name="Int. J. Syst. Evol. Microbiol.">
        <title>The Global Catalogue of Microorganisms (GCM) 10K type strain sequencing project: providing services to taxonomists for standard genome sequencing and annotation.</title>
        <authorList>
            <consortium name="The Broad Institute Genomics Platform"/>
            <consortium name="The Broad Institute Genome Sequencing Center for Infectious Disease"/>
            <person name="Wu L."/>
            <person name="Ma J."/>
        </authorList>
    </citation>
    <scope>NUCLEOTIDE SEQUENCE [LARGE SCALE GENOMIC DNA]</scope>
    <source>
        <strain evidence="2">LMG 29247</strain>
    </source>
</reference>
<evidence type="ECO:0000313" key="1">
    <source>
        <dbReference type="EMBL" id="MFD1712834.1"/>
    </source>
</evidence>
<gene>
    <name evidence="1" type="ORF">ACFSF0_19760</name>
</gene>
<sequence length="248" mass="27729">MNLLHTIEQSLLETFKCHAIENGVLVNTHCLYPSNAVVKVIVYGCSSEFYVTDAGGWRKELEDAGAYDKLRDRHVQTAASKQGLHLDQAGAIRSPSINAKDIPAAIAVVANISKEISHTIYSSWKFPRKKFKERVREVIKQQFSESDVSEKKISGASNKVHTFENVISLHSGLQIIIDPVIRDAASINSRIVANMDVHSKSYDHVRQAIIYDDEERWSSDELNLLGLPSVPVLAFSRNATRLREFVGI</sequence>
<evidence type="ECO:0000313" key="2">
    <source>
        <dbReference type="Proteomes" id="UP001597304"/>
    </source>
</evidence>
<dbReference type="Proteomes" id="UP001597304">
    <property type="component" value="Unassembled WGS sequence"/>
</dbReference>
<dbReference type="EMBL" id="JBHUEJ010000059">
    <property type="protein sequence ID" value="MFD1712834.1"/>
    <property type="molecule type" value="Genomic_DNA"/>
</dbReference>
<dbReference type="RefSeq" id="WP_147915114.1">
    <property type="nucleotide sequence ID" value="NZ_JBHUEJ010000059.1"/>
</dbReference>
<organism evidence="1 2">
    <name type="scientific">Ottowia flava</name>
    <dbReference type="NCBI Taxonomy" id="2675430"/>
    <lineage>
        <taxon>Bacteria</taxon>
        <taxon>Pseudomonadati</taxon>
        <taxon>Pseudomonadota</taxon>
        <taxon>Betaproteobacteria</taxon>
        <taxon>Burkholderiales</taxon>
        <taxon>Comamonadaceae</taxon>
        <taxon>Ottowia</taxon>
    </lineage>
</organism>
<comment type="caution">
    <text evidence="1">The sequence shown here is derived from an EMBL/GenBank/DDBJ whole genome shotgun (WGS) entry which is preliminary data.</text>
</comment>
<proteinExistence type="predicted"/>
<accession>A0ABW4KYX1</accession>
<keyword evidence="2" id="KW-1185">Reference proteome</keyword>
<protein>
    <recommendedName>
        <fullName evidence="3">DUF1837 domain-containing protein</fullName>
    </recommendedName>
</protein>
<evidence type="ECO:0008006" key="3">
    <source>
        <dbReference type="Google" id="ProtNLM"/>
    </source>
</evidence>